<feature type="binding site" evidence="6">
    <location>
        <position position="77"/>
    </location>
    <ligand>
        <name>Mg(2+)</name>
        <dbReference type="ChEBI" id="CHEBI:18420"/>
        <label>1</label>
        <note>catalytic</note>
    </ligand>
</feature>
<protein>
    <submittedName>
        <fullName evidence="7">L-histidinol-phosphate phosphatase</fullName>
    </submittedName>
</protein>
<evidence type="ECO:0000313" key="7">
    <source>
        <dbReference type="EMBL" id="BAU92638.1"/>
    </source>
</evidence>
<dbReference type="Gene3D" id="3.40.190.80">
    <property type="match status" value="1"/>
</dbReference>
<evidence type="ECO:0000313" key="8">
    <source>
        <dbReference type="Proteomes" id="UP000218288"/>
    </source>
</evidence>
<dbReference type="CDD" id="cd01641">
    <property type="entry name" value="Bacterial_IMPase_like_1"/>
    <property type="match status" value="1"/>
</dbReference>
<comment type="similarity">
    <text evidence="2">Belongs to the inositol monophosphatase superfamily.</text>
</comment>
<dbReference type="AlphaFoldDB" id="A0A161JL69"/>
<dbReference type="Pfam" id="PF00459">
    <property type="entry name" value="Inositol_P"/>
    <property type="match status" value="1"/>
</dbReference>
<dbReference type="InterPro" id="IPR020583">
    <property type="entry name" value="Inositol_monoP_metal-BS"/>
</dbReference>
<sequence length="268" mass="27968">MGLAAPATGTLAADDILAFAAELAEAARPIARAYFRTPLDIVTKADESPVTLADRAIEARLRSLIEARFPDHGIFGEEMGVKPGTAPGNGPVWVIDPIDGTKSFVTGLPLFGTLIAFLDGGVPLVGVIDMPALGERWTGRPGQALFGAEPARTSGCRSLSAARFFTTAPDGFIGEDAARYRRLSAATALRRFGGDCYAYGLLASGHCDLIAETGLQPYDYMALVPVIRAAGGVVTDWAGADLTLASDGRVLAAASPELHAQALALLRE</sequence>
<dbReference type="InterPro" id="IPR000760">
    <property type="entry name" value="Inositol_monophosphatase-like"/>
</dbReference>
<dbReference type="PANTHER" id="PTHR43200:SF6">
    <property type="entry name" value="3'(2'),5'-BISPHOSPHATE NUCLEOTIDASE"/>
    <property type="match status" value="1"/>
</dbReference>
<keyword evidence="3 6" id="KW-0479">Metal-binding</keyword>
<dbReference type="InterPro" id="IPR051090">
    <property type="entry name" value="Inositol_monoP_superfamily"/>
</dbReference>
<evidence type="ECO:0000256" key="4">
    <source>
        <dbReference type="ARBA" id="ARBA00022801"/>
    </source>
</evidence>
<dbReference type="EMBL" id="AP014809">
    <property type="protein sequence ID" value="BAU92638.1"/>
    <property type="molecule type" value="Genomic_DNA"/>
</dbReference>
<feature type="binding site" evidence="6">
    <location>
        <position position="98"/>
    </location>
    <ligand>
        <name>Mg(2+)</name>
        <dbReference type="ChEBI" id="CHEBI:18420"/>
        <label>1</label>
        <note>catalytic</note>
    </ligand>
</feature>
<dbReference type="RefSeq" id="WP_096486530.1">
    <property type="nucleotide sequence ID" value="NZ_AP014809.1"/>
</dbReference>
<dbReference type="PANTHER" id="PTHR43200">
    <property type="entry name" value="PHOSPHATASE"/>
    <property type="match status" value="1"/>
</dbReference>
<dbReference type="PRINTS" id="PR00377">
    <property type="entry name" value="IMPHPHTASES"/>
</dbReference>
<evidence type="ECO:0000256" key="1">
    <source>
        <dbReference type="ARBA" id="ARBA00001946"/>
    </source>
</evidence>
<evidence type="ECO:0000256" key="3">
    <source>
        <dbReference type="ARBA" id="ARBA00022723"/>
    </source>
</evidence>
<dbReference type="PROSITE" id="PS00629">
    <property type="entry name" value="IMP_1"/>
    <property type="match status" value="1"/>
</dbReference>
<feature type="binding site" evidence="6">
    <location>
        <position position="219"/>
    </location>
    <ligand>
        <name>Mg(2+)</name>
        <dbReference type="ChEBI" id="CHEBI:18420"/>
        <label>1</label>
        <note>catalytic</note>
    </ligand>
</feature>
<comment type="cofactor">
    <cofactor evidence="1 6">
        <name>Mg(2+)</name>
        <dbReference type="ChEBI" id="CHEBI:18420"/>
    </cofactor>
</comment>
<evidence type="ECO:0000256" key="6">
    <source>
        <dbReference type="PIRSR" id="PIRSR600760-2"/>
    </source>
</evidence>
<organism evidence="7 8">
    <name type="scientific">Methylorubrum populi</name>
    <dbReference type="NCBI Taxonomy" id="223967"/>
    <lineage>
        <taxon>Bacteria</taxon>
        <taxon>Pseudomonadati</taxon>
        <taxon>Pseudomonadota</taxon>
        <taxon>Alphaproteobacteria</taxon>
        <taxon>Hyphomicrobiales</taxon>
        <taxon>Methylobacteriaceae</taxon>
        <taxon>Methylorubrum</taxon>
    </lineage>
</organism>
<dbReference type="OrthoDB" id="9785695at2"/>
<reference evidence="7 8" key="1">
    <citation type="journal article" date="2016" name="Genome Announc.">
        <title>Complete Genome Sequence of Methylobacterium populi P-1M, Isolated from Pink-Pigmented Household Biofilm.</title>
        <authorList>
            <person name="Morohoshi T."/>
            <person name="Ikeda T."/>
        </authorList>
    </citation>
    <scope>NUCLEOTIDE SEQUENCE [LARGE SCALE GENOMIC DNA]</scope>
    <source>
        <strain evidence="7 8">P-1M</strain>
    </source>
</reference>
<dbReference type="SUPFAM" id="SSF56655">
    <property type="entry name" value="Carbohydrate phosphatase"/>
    <property type="match status" value="1"/>
</dbReference>
<accession>A0A161JL69</accession>
<dbReference type="GO" id="GO:0016791">
    <property type="term" value="F:phosphatase activity"/>
    <property type="evidence" value="ECO:0007669"/>
    <property type="project" value="UniProtKB-ARBA"/>
</dbReference>
<keyword evidence="5 6" id="KW-0460">Magnesium</keyword>
<gene>
    <name evidence="7" type="ORF">MPPM_4033</name>
</gene>
<evidence type="ECO:0000256" key="5">
    <source>
        <dbReference type="ARBA" id="ARBA00022842"/>
    </source>
</evidence>
<dbReference type="Gene3D" id="3.30.540.10">
    <property type="entry name" value="Fructose-1,6-Bisphosphatase, subunit A, domain 1"/>
    <property type="match status" value="1"/>
</dbReference>
<name>A0A161JL69_9HYPH</name>
<feature type="binding site" evidence="6">
    <location>
        <position position="96"/>
    </location>
    <ligand>
        <name>Mg(2+)</name>
        <dbReference type="ChEBI" id="CHEBI:18420"/>
        <label>1</label>
        <note>catalytic</note>
    </ligand>
</feature>
<evidence type="ECO:0000256" key="2">
    <source>
        <dbReference type="ARBA" id="ARBA00009759"/>
    </source>
</evidence>
<keyword evidence="4" id="KW-0378">Hydrolase</keyword>
<dbReference type="Proteomes" id="UP000218288">
    <property type="component" value="Chromosome"/>
</dbReference>
<dbReference type="GO" id="GO:0000105">
    <property type="term" value="P:L-histidine biosynthetic process"/>
    <property type="evidence" value="ECO:0007669"/>
    <property type="project" value="TreeGrafter"/>
</dbReference>
<dbReference type="GO" id="GO:0046872">
    <property type="term" value="F:metal ion binding"/>
    <property type="evidence" value="ECO:0007669"/>
    <property type="project" value="UniProtKB-KW"/>
</dbReference>
<proteinExistence type="inferred from homology"/>
<feature type="binding site" evidence="6">
    <location>
        <position position="99"/>
    </location>
    <ligand>
        <name>Mg(2+)</name>
        <dbReference type="ChEBI" id="CHEBI:18420"/>
        <label>1</label>
        <note>catalytic</note>
    </ligand>
</feature>